<comment type="caution">
    <text evidence="1">The sequence shown here is derived from an EMBL/GenBank/DDBJ whole genome shotgun (WGS) entry which is preliminary data.</text>
</comment>
<dbReference type="EMBL" id="MRTP01000003">
    <property type="protein sequence ID" value="OMF54677.1"/>
    <property type="molecule type" value="Genomic_DNA"/>
</dbReference>
<reference evidence="1 2" key="1">
    <citation type="submission" date="2016-11" db="EMBL/GenBank/DDBJ databases">
        <title>Paenibacillus species isolates.</title>
        <authorList>
            <person name="Beno S.M."/>
        </authorList>
    </citation>
    <scope>NUCLEOTIDE SEQUENCE [LARGE SCALE GENOMIC DNA]</scope>
    <source>
        <strain evidence="1 2">FSL R5-0378</strain>
    </source>
</reference>
<dbReference type="STRING" id="297318.BK138_16085"/>
<keyword evidence="2" id="KW-1185">Reference proteome</keyword>
<name>A0A1R1ESA5_9BACL</name>
<sequence>MTYKEISAAISGKQRQLKNDLQTKATLVYRLGTLVAYGVNQPKDYPAPHEAFPGIFEEPKTRQQNWQVMKERIEAYAAERRKRGEKLNGNDT</sequence>
<dbReference type="Proteomes" id="UP000187172">
    <property type="component" value="Unassembled WGS sequence"/>
</dbReference>
<organism evidence="1 2">
    <name type="scientific">Paenibacillus rhizosphaerae</name>
    <dbReference type="NCBI Taxonomy" id="297318"/>
    <lineage>
        <taxon>Bacteria</taxon>
        <taxon>Bacillati</taxon>
        <taxon>Bacillota</taxon>
        <taxon>Bacilli</taxon>
        <taxon>Bacillales</taxon>
        <taxon>Paenibacillaceae</taxon>
        <taxon>Paenibacillus</taxon>
    </lineage>
</organism>
<gene>
    <name evidence="1" type="ORF">BK138_16085</name>
</gene>
<evidence type="ECO:0000313" key="1">
    <source>
        <dbReference type="EMBL" id="OMF54677.1"/>
    </source>
</evidence>
<dbReference type="AlphaFoldDB" id="A0A1R1ESA5"/>
<protein>
    <submittedName>
        <fullName evidence="1">Uncharacterized protein</fullName>
    </submittedName>
</protein>
<proteinExistence type="predicted"/>
<accession>A0A1R1ESA5</accession>
<evidence type="ECO:0000313" key="2">
    <source>
        <dbReference type="Proteomes" id="UP000187172"/>
    </source>
</evidence>